<protein>
    <submittedName>
        <fullName evidence="2">Uncharacterized protein</fullName>
    </submittedName>
</protein>
<feature type="region of interest" description="Disordered" evidence="1">
    <location>
        <begin position="61"/>
        <end position="86"/>
    </location>
</feature>
<comment type="caution">
    <text evidence="2">The sequence shown here is derived from an EMBL/GenBank/DDBJ whole genome shotgun (WGS) entry which is preliminary data.</text>
</comment>
<organism evidence="2 3">
    <name type="scientific">Tanacetum coccineum</name>
    <dbReference type="NCBI Taxonomy" id="301880"/>
    <lineage>
        <taxon>Eukaryota</taxon>
        <taxon>Viridiplantae</taxon>
        <taxon>Streptophyta</taxon>
        <taxon>Embryophyta</taxon>
        <taxon>Tracheophyta</taxon>
        <taxon>Spermatophyta</taxon>
        <taxon>Magnoliopsida</taxon>
        <taxon>eudicotyledons</taxon>
        <taxon>Gunneridae</taxon>
        <taxon>Pentapetalae</taxon>
        <taxon>asterids</taxon>
        <taxon>campanulids</taxon>
        <taxon>Asterales</taxon>
        <taxon>Asteraceae</taxon>
        <taxon>Asteroideae</taxon>
        <taxon>Anthemideae</taxon>
        <taxon>Anthemidinae</taxon>
        <taxon>Tanacetum</taxon>
    </lineage>
</organism>
<dbReference type="Proteomes" id="UP001151760">
    <property type="component" value="Unassembled WGS sequence"/>
</dbReference>
<reference evidence="2" key="2">
    <citation type="submission" date="2022-01" db="EMBL/GenBank/DDBJ databases">
        <authorList>
            <person name="Yamashiro T."/>
            <person name="Shiraishi A."/>
            <person name="Satake H."/>
            <person name="Nakayama K."/>
        </authorList>
    </citation>
    <scope>NUCLEOTIDE SEQUENCE</scope>
</reference>
<reference evidence="2" key="1">
    <citation type="journal article" date="2022" name="Int. J. Mol. Sci.">
        <title>Draft Genome of Tanacetum Coccineum: Genomic Comparison of Closely Related Tanacetum-Family Plants.</title>
        <authorList>
            <person name="Yamashiro T."/>
            <person name="Shiraishi A."/>
            <person name="Nakayama K."/>
            <person name="Satake H."/>
        </authorList>
    </citation>
    <scope>NUCLEOTIDE SEQUENCE</scope>
</reference>
<evidence type="ECO:0000313" key="2">
    <source>
        <dbReference type="EMBL" id="GJT03204.1"/>
    </source>
</evidence>
<name>A0ABQ5AQK1_9ASTR</name>
<accession>A0ABQ5AQK1</accession>
<dbReference type="EMBL" id="BQNB010012408">
    <property type="protein sequence ID" value="GJT03204.1"/>
    <property type="molecule type" value="Genomic_DNA"/>
</dbReference>
<evidence type="ECO:0000313" key="3">
    <source>
        <dbReference type="Proteomes" id="UP001151760"/>
    </source>
</evidence>
<evidence type="ECO:0000256" key="1">
    <source>
        <dbReference type="SAM" id="MobiDB-lite"/>
    </source>
</evidence>
<keyword evidence="3" id="KW-1185">Reference proteome</keyword>
<sequence length="238" mass="27301">MHGIISSLLIHIFKKSNSIKKKFQETESNGAVRVPMKHIQKRKGGFRYTLDAGLVVTECNETESERHVSSSRSGKDTHAEDADINFVNDKQPKLRNQGFQEFMYDEQGQWLLITSDQHPCFMIMVSVDNTSGPAPQRKEECTLQCALSSKEEKSSLLMLVLARKSESTQERIAGLGGKLNNITPTSSNHYKLKLPIERLIDKLLERKKVNEELRNVRWWEIVRRRPTAATKDPYDFII</sequence>
<gene>
    <name evidence="2" type="ORF">Tco_0824373</name>
</gene>
<feature type="compositionally biased region" description="Basic and acidic residues" evidence="1">
    <location>
        <begin position="63"/>
        <end position="81"/>
    </location>
</feature>
<proteinExistence type="predicted"/>